<sequence length="866" mass="96510">MGSKLLFDSTSSDNGMETEQSIISLRQTVDSIPENDPDRPQYFSELATRLRDCYFFTNGNIDATEFESKKDENDLDEAIKAFKRAVDVSKEDGLYWNKMVTDLGKSIHTRYTTTRSLGDLSECIDLARRAVKDAADDDPEKVDLVINLIIWLREENKEKGSLSTSGEAIGMAQDMIKSSPEDHPSRGSLLHLIAASFSDRYVLTGSMDDLNGHIDFSRQAIHATPIEDSEWLIHLSGLAAGLSDRYLRTGALVDLEEAIKIAKTAFEKTQEGSDDWATHACNLSGYLRTRYQRLGEQLDLDTSIELGKVSVMVTENEGPLRHIRLGNLTASLMARADSTGSLADLEECVKIGHWAVEATPREHIERPARLHDLACIMQRRYQFTEDLEDLDHAIHLTQQALFSLGPNHPQQAETMSLMALFFAKRFGETDSSDDLQKTEFFYREALSQTQSPITTRIEAGVKLISVCTVQKKWEQAYEDAKAVVDLIPQMAGRSLDSSDKQDLLHKISGVSSEAAGLALHLGEDPLVALSLLEKGRGILSLSLGEIRSDISCLEERFPDLANRFVLLREQLSETPGVSSDVDYSETTVNPSRRYEAANEFEGLLTEIRQKPGFNNFLLPPSESEIKHAAERGPIIIVNTSMLRNDAILVESHRIWSVPLPDFNRRYMIEVASSYHSSIQAIIRGRKRTGSRAARSHALLVAMEDTPGSSRLPFASNSSPFIAYLSACGTGRIENNELTDEGIHLINGFHTAGFRHVIGTLWEVKDEICVDMAKVTYQRMLDMGMTDEAVSQGLHNASRELRDRWMNSPKDNNRATGGLYDEGNELGVRGDCGRSEGMGNDGLARDIVSCDEDPVWPPWIPYIHYGV</sequence>
<evidence type="ECO:0000259" key="1">
    <source>
        <dbReference type="Pfam" id="PF12770"/>
    </source>
</evidence>
<reference evidence="2" key="1">
    <citation type="journal article" date="2017" name="Mycologia">
        <title>Fusarium algeriense, sp. nov., a novel toxigenic crown rot pathogen of durum wheat from Algeria is nested in the Fusarium burgessii species complex.</title>
        <authorList>
            <person name="Laraba I."/>
            <person name="Keddad A."/>
            <person name="Boureghda H."/>
            <person name="Abdallah N."/>
            <person name="Vaughan M.M."/>
            <person name="Proctor R.H."/>
            <person name="Busman M."/>
            <person name="O'Donnell K."/>
        </authorList>
    </citation>
    <scope>NUCLEOTIDE SEQUENCE</scope>
    <source>
        <strain evidence="2">NRRL 25174</strain>
    </source>
</reference>
<dbReference type="OrthoDB" id="9991317at2759"/>
<accession>A0A9P5E0G2</accession>
<dbReference type="AlphaFoldDB" id="A0A9P5E0G2"/>
<reference evidence="2" key="2">
    <citation type="submission" date="2020-02" db="EMBL/GenBank/DDBJ databases">
        <title>Identification and distribution of gene clusters putatively required for synthesis of sphingolipid metabolism inhibitors in phylogenetically diverse species of the filamentous fungus Fusarium.</title>
        <authorList>
            <person name="Kim H.-S."/>
            <person name="Busman M."/>
            <person name="Brown D.W."/>
            <person name="Divon H."/>
            <person name="Uhlig S."/>
            <person name="Proctor R.H."/>
        </authorList>
    </citation>
    <scope>NUCLEOTIDE SEQUENCE</scope>
    <source>
        <strain evidence="2">NRRL 25174</strain>
    </source>
</reference>
<dbReference type="Pfam" id="PF13374">
    <property type="entry name" value="TPR_10"/>
    <property type="match status" value="1"/>
</dbReference>
<protein>
    <submittedName>
        <fullName evidence="2">30S ribosomal S17P protein</fullName>
    </submittedName>
</protein>
<dbReference type="Pfam" id="PF12770">
    <property type="entry name" value="CHAT"/>
    <property type="match status" value="1"/>
</dbReference>
<dbReference type="InterPro" id="IPR011990">
    <property type="entry name" value="TPR-like_helical_dom_sf"/>
</dbReference>
<name>A0A9P5E0G2_9HYPO</name>
<organism evidence="2 3">
    <name type="scientific">Fusarium beomiforme</name>
    <dbReference type="NCBI Taxonomy" id="44412"/>
    <lineage>
        <taxon>Eukaryota</taxon>
        <taxon>Fungi</taxon>
        <taxon>Dikarya</taxon>
        <taxon>Ascomycota</taxon>
        <taxon>Pezizomycotina</taxon>
        <taxon>Sordariomycetes</taxon>
        <taxon>Hypocreomycetidae</taxon>
        <taxon>Hypocreales</taxon>
        <taxon>Nectriaceae</taxon>
        <taxon>Fusarium</taxon>
        <taxon>Fusarium burgessii species complex</taxon>
    </lineage>
</organism>
<dbReference type="Gene3D" id="1.25.40.10">
    <property type="entry name" value="Tetratricopeptide repeat domain"/>
    <property type="match status" value="2"/>
</dbReference>
<gene>
    <name evidence="2" type="ORF">FBEOM_2088</name>
</gene>
<dbReference type="EMBL" id="PVQB02000072">
    <property type="protein sequence ID" value="KAF4343931.1"/>
    <property type="molecule type" value="Genomic_DNA"/>
</dbReference>
<proteinExistence type="predicted"/>
<evidence type="ECO:0000313" key="3">
    <source>
        <dbReference type="Proteomes" id="UP000730481"/>
    </source>
</evidence>
<feature type="domain" description="CHAT" evidence="1">
    <location>
        <begin position="721"/>
        <end position="799"/>
    </location>
</feature>
<dbReference type="Proteomes" id="UP000730481">
    <property type="component" value="Unassembled WGS sequence"/>
</dbReference>
<evidence type="ECO:0000313" key="2">
    <source>
        <dbReference type="EMBL" id="KAF4343931.1"/>
    </source>
</evidence>
<keyword evidence="3" id="KW-1185">Reference proteome</keyword>
<dbReference type="InterPro" id="IPR024983">
    <property type="entry name" value="CHAT_dom"/>
</dbReference>
<comment type="caution">
    <text evidence="2">The sequence shown here is derived from an EMBL/GenBank/DDBJ whole genome shotgun (WGS) entry which is preliminary data.</text>
</comment>